<accession>A0A561UD21</accession>
<dbReference type="CDD" id="cd07067">
    <property type="entry name" value="HP_PGM_like"/>
    <property type="match status" value="1"/>
</dbReference>
<dbReference type="Pfam" id="PF00300">
    <property type="entry name" value="His_Phos_1"/>
    <property type="match status" value="1"/>
</dbReference>
<proteinExistence type="predicted"/>
<protein>
    <submittedName>
        <fullName evidence="1">Phosphohistidine phosphatase</fullName>
    </submittedName>
</protein>
<dbReference type="Proteomes" id="UP000317940">
    <property type="component" value="Unassembled WGS sequence"/>
</dbReference>
<dbReference type="InterPro" id="IPR029033">
    <property type="entry name" value="His_PPase_superfam"/>
</dbReference>
<keyword evidence="2" id="KW-1185">Reference proteome</keyword>
<dbReference type="SUPFAM" id="SSF53254">
    <property type="entry name" value="Phosphoglycerate mutase-like"/>
    <property type="match status" value="1"/>
</dbReference>
<dbReference type="AlphaFoldDB" id="A0A561UD21"/>
<dbReference type="InterPro" id="IPR013078">
    <property type="entry name" value="His_Pase_superF_clade-1"/>
</dbReference>
<evidence type="ECO:0000313" key="2">
    <source>
        <dbReference type="Proteomes" id="UP000317940"/>
    </source>
</evidence>
<sequence>MTEHAAPRRIIVLRHAKADWPQVDDHERPLAERGRAEAPVAGQWLADSGINPEYVLCSTSVRTRETWKLAAHELPKRQRRTVFEKRIYDATAGEIIEVLKETPGDVADLLLVGHNPGVQNLVEVLAGDESLGDELNQLRQRGFPTAGIAVLTFDGAWDGVEPGVGRLVSYYVPSVD</sequence>
<dbReference type="OrthoDB" id="9810154at2"/>
<dbReference type="Gene3D" id="3.40.50.1240">
    <property type="entry name" value="Phosphoglycerate mutase-like"/>
    <property type="match status" value="1"/>
</dbReference>
<comment type="caution">
    <text evidence="1">The sequence shown here is derived from an EMBL/GenBank/DDBJ whole genome shotgun (WGS) entry which is preliminary data.</text>
</comment>
<gene>
    <name evidence="1" type="ORF">FHX73_111026</name>
</gene>
<dbReference type="EMBL" id="VIWT01000001">
    <property type="protein sequence ID" value="TWF97246.1"/>
    <property type="molecule type" value="Genomic_DNA"/>
</dbReference>
<dbReference type="RefSeq" id="WP_145903614.1">
    <property type="nucleotide sequence ID" value="NZ_BAAAMZ010000037.1"/>
</dbReference>
<evidence type="ECO:0000313" key="1">
    <source>
        <dbReference type="EMBL" id="TWF97246.1"/>
    </source>
</evidence>
<reference evidence="1 2" key="1">
    <citation type="submission" date="2019-06" db="EMBL/GenBank/DDBJ databases">
        <title>Sequencing the genomes of 1000 actinobacteria strains.</title>
        <authorList>
            <person name="Klenk H.-P."/>
        </authorList>
    </citation>
    <scope>NUCLEOTIDE SEQUENCE [LARGE SCALE GENOMIC DNA]</scope>
    <source>
        <strain evidence="1 2">DSM 44826</strain>
    </source>
</reference>
<name>A0A561UD21_9ACTN</name>
<organism evidence="1 2">
    <name type="scientific">Kitasatospora viridis</name>
    <dbReference type="NCBI Taxonomy" id="281105"/>
    <lineage>
        <taxon>Bacteria</taxon>
        <taxon>Bacillati</taxon>
        <taxon>Actinomycetota</taxon>
        <taxon>Actinomycetes</taxon>
        <taxon>Kitasatosporales</taxon>
        <taxon>Streptomycetaceae</taxon>
        <taxon>Kitasatospora</taxon>
    </lineage>
</organism>
<dbReference type="PANTHER" id="PTHR47623:SF1">
    <property type="entry name" value="OS09G0287300 PROTEIN"/>
    <property type="match status" value="1"/>
</dbReference>
<dbReference type="PANTHER" id="PTHR47623">
    <property type="entry name" value="OS09G0287300 PROTEIN"/>
    <property type="match status" value="1"/>
</dbReference>
<dbReference type="SMART" id="SM00855">
    <property type="entry name" value="PGAM"/>
    <property type="match status" value="1"/>
</dbReference>